<evidence type="ECO:0000313" key="2">
    <source>
        <dbReference type="EMBL" id="ATE76118.1"/>
    </source>
</evidence>
<reference evidence="2 3" key="1">
    <citation type="submission" date="2017-09" db="EMBL/GenBank/DDBJ databases">
        <title>Complete Genome sequence of Lysobacter capsici KNU-15.</title>
        <authorList>
            <person name="Kim M.-C."/>
            <person name="Yi H."/>
            <person name="Lee D.-W."/>
            <person name="Shin J.-H."/>
        </authorList>
    </citation>
    <scope>NUCLEOTIDE SEQUENCE [LARGE SCALE GENOMIC DNA]</scope>
    <source>
        <strain evidence="2 3">KNU-15</strain>
    </source>
</reference>
<organism evidence="2 3">
    <name type="scientific">Pseudomonas frederiksbergensis</name>
    <dbReference type="NCBI Taxonomy" id="104087"/>
    <lineage>
        <taxon>Bacteria</taxon>
        <taxon>Pseudomonadati</taxon>
        <taxon>Pseudomonadota</taxon>
        <taxon>Gammaproteobacteria</taxon>
        <taxon>Pseudomonadales</taxon>
        <taxon>Pseudomonadaceae</taxon>
        <taxon>Pseudomonas</taxon>
    </lineage>
</organism>
<dbReference type="RefSeq" id="WP_018926910.1">
    <property type="nucleotide sequence ID" value="NZ_CP023466.1"/>
</dbReference>
<gene>
    <name evidence="2" type="ORF">CNN82_06665</name>
</gene>
<dbReference type="Pfam" id="PF24731">
    <property type="entry name" value="DUF7683"/>
    <property type="match status" value="1"/>
</dbReference>
<proteinExistence type="predicted"/>
<dbReference type="EMBL" id="CP023466">
    <property type="protein sequence ID" value="ATE76118.1"/>
    <property type="molecule type" value="Genomic_DNA"/>
</dbReference>
<evidence type="ECO:0000259" key="1">
    <source>
        <dbReference type="Pfam" id="PF24731"/>
    </source>
</evidence>
<feature type="domain" description="DUF7683" evidence="1">
    <location>
        <begin position="4"/>
        <end position="73"/>
    </location>
</feature>
<evidence type="ECO:0000313" key="3">
    <source>
        <dbReference type="Proteomes" id="UP000218385"/>
    </source>
</evidence>
<protein>
    <recommendedName>
        <fullName evidence="1">DUF7683 domain-containing protein</fullName>
    </recommendedName>
</protein>
<name>A0AB33E7D9_9PSED</name>
<dbReference type="AlphaFoldDB" id="A0AB33E7D9"/>
<sequence>MNHVIYAFDKETEALVFEVPVPADGIAQLRAIMSWTEAEEEIYGYDLDSQQITKLETLVGRSFYDPQYDFQLGCYASK</sequence>
<dbReference type="InterPro" id="IPR056100">
    <property type="entry name" value="DUF7683"/>
</dbReference>
<accession>A0AB33E7D9</accession>
<dbReference type="Proteomes" id="UP000218385">
    <property type="component" value="Chromosome"/>
</dbReference>